<name>A0A8K0VXJ2_9PLEO</name>
<dbReference type="Proteomes" id="UP000813461">
    <property type="component" value="Unassembled WGS sequence"/>
</dbReference>
<evidence type="ECO:0000256" key="1">
    <source>
        <dbReference type="SAM" id="Phobius"/>
    </source>
</evidence>
<protein>
    <submittedName>
        <fullName evidence="2">Uncharacterized protein</fullName>
    </submittedName>
</protein>
<comment type="caution">
    <text evidence="2">The sequence shown here is derived from an EMBL/GenBank/DDBJ whole genome shotgun (WGS) entry which is preliminary data.</text>
</comment>
<sequence>MSTASASPHYLDYFPLRVIPPDSQDALYKAVFNWIDCAQCSNAGKCGAGNCLWTQKRILGLYHQHYVDLTSCCSPRDWGTSHLALRSHDDLIIIIRLIENQPKTPRDVLIKKHFESYGTSQPIDVEKGRAFDLAFSTLTMIPCSESNHHLNSEPIAVWVTWKNDQTAEQLVRSTIPKATFMDPGIACRVLQSVSAEQLELAKIKIVATHKFHKHLYFDPRLRVVHIFVHVGFLRATLNARCDAFRPNNDIVPRDLALETIYTVADVIFRRTDFASSEVAARIKCDMGFLDFNPSQWSEDGDAALIGFPYWGRRLSILLKEVESARRKSGWLLLLKKRFNENGRVMIFIGVLTMVVAIVAVVYQARPGAADVKSRGDEAGRCGKANETYDGSIML</sequence>
<proteinExistence type="predicted"/>
<keyword evidence="1" id="KW-1133">Transmembrane helix</keyword>
<dbReference type="OrthoDB" id="5428890at2759"/>
<feature type="transmembrane region" description="Helical" evidence="1">
    <location>
        <begin position="344"/>
        <end position="364"/>
    </location>
</feature>
<evidence type="ECO:0000313" key="2">
    <source>
        <dbReference type="EMBL" id="KAH7083871.1"/>
    </source>
</evidence>
<dbReference type="AlphaFoldDB" id="A0A8K0VXJ2"/>
<keyword evidence="3" id="KW-1185">Reference proteome</keyword>
<dbReference type="EMBL" id="JAGMVJ010000013">
    <property type="protein sequence ID" value="KAH7083871.1"/>
    <property type="molecule type" value="Genomic_DNA"/>
</dbReference>
<accession>A0A8K0VXJ2</accession>
<keyword evidence="1" id="KW-0472">Membrane</keyword>
<organism evidence="2 3">
    <name type="scientific">Paraphoma chrysanthemicola</name>
    <dbReference type="NCBI Taxonomy" id="798071"/>
    <lineage>
        <taxon>Eukaryota</taxon>
        <taxon>Fungi</taxon>
        <taxon>Dikarya</taxon>
        <taxon>Ascomycota</taxon>
        <taxon>Pezizomycotina</taxon>
        <taxon>Dothideomycetes</taxon>
        <taxon>Pleosporomycetidae</taxon>
        <taxon>Pleosporales</taxon>
        <taxon>Pleosporineae</taxon>
        <taxon>Phaeosphaeriaceae</taxon>
        <taxon>Paraphoma</taxon>
    </lineage>
</organism>
<gene>
    <name evidence="2" type="ORF">FB567DRAFT_581361</name>
</gene>
<keyword evidence="1" id="KW-0812">Transmembrane</keyword>
<evidence type="ECO:0000313" key="3">
    <source>
        <dbReference type="Proteomes" id="UP000813461"/>
    </source>
</evidence>
<reference evidence="2" key="1">
    <citation type="journal article" date="2021" name="Nat. Commun.">
        <title>Genetic determinants of endophytism in the Arabidopsis root mycobiome.</title>
        <authorList>
            <person name="Mesny F."/>
            <person name="Miyauchi S."/>
            <person name="Thiergart T."/>
            <person name="Pickel B."/>
            <person name="Atanasova L."/>
            <person name="Karlsson M."/>
            <person name="Huettel B."/>
            <person name="Barry K.W."/>
            <person name="Haridas S."/>
            <person name="Chen C."/>
            <person name="Bauer D."/>
            <person name="Andreopoulos W."/>
            <person name="Pangilinan J."/>
            <person name="LaButti K."/>
            <person name="Riley R."/>
            <person name="Lipzen A."/>
            <person name="Clum A."/>
            <person name="Drula E."/>
            <person name="Henrissat B."/>
            <person name="Kohler A."/>
            <person name="Grigoriev I.V."/>
            <person name="Martin F.M."/>
            <person name="Hacquard S."/>
        </authorList>
    </citation>
    <scope>NUCLEOTIDE SEQUENCE</scope>
    <source>
        <strain evidence="2">MPI-SDFR-AT-0120</strain>
    </source>
</reference>